<organism evidence="1 2">
    <name type="scientific">Anaerosporomusa subterranea</name>
    <dbReference type="NCBI Taxonomy" id="1794912"/>
    <lineage>
        <taxon>Bacteria</taxon>
        <taxon>Bacillati</taxon>
        <taxon>Bacillota</taxon>
        <taxon>Negativicutes</taxon>
        <taxon>Acetonemataceae</taxon>
        <taxon>Anaerosporomusa</taxon>
    </lineage>
</organism>
<protein>
    <submittedName>
        <fullName evidence="1">Uncharacterized protein</fullName>
    </submittedName>
</protein>
<dbReference type="RefSeq" id="WP_066242088.1">
    <property type="nucleotide sequence ID" value="NZ_LSGP01000017.1"/>
</dbReference>
<comment type="caution">
    <text evidence="1">The sequence shown here is derived from an EMBL/GenBank/DDBJ whole genome shotgun (WGS) entry which is preliminary data.</text>
</comment>
<dbReference type="OrthoDB" id="1685197at2"/>
<gene>
    <name evidence="1" type="ORF">AXX12_08710</name>
</gene>
<reference evidence="1 2" key="1">
    <citation type="submission" date="2016-02" db="EMBL/GenBank/DDBJ databases">
        <title>Anaerosporomusa subterraneum gen. nov., sp. nov., a spore-forming obligate anaerobe isolated from saprolite.</title>
        <authorList>
            <person name="Choi J.K."/>
            <person name="Shah M."/>
            <person name="Yee N."/>
        </authorList>
    </citation>
    <scope>NUCLEOTIDE SEQUENCE [LARGE SCALE GENOMIC DNA]</scope>
    <source>
        <strain evidence="1 2">RU4</strain>
    </source>
</reference>
<evidence type="ECO:0000313" key="1">
    <source>
        <dbReference type="EMBL" id="KYZ76504.1"/>
    </source>
</evidence>
<dbReference type="Proteomes" id="UP000076268">
    <property type="component" value="Unassembled WGS sequence"/>
</dbReference>
<dbReference type="AlphaFoldDB" id="A0A154BR75"/>
<dbReference type="STRING" id="1794912.AXX12_08710"/>
<accession>A0A154BR75</accession>
<name>A0A154BR75_ANASB</name>
<keyword evidence="2" id="KW-1185">Reference proteome</keyword>
<sequence>MTNEEFQRIVLQQMADFKDQLAEVKTQIGEVRGQLGQVRSQMGEINSQMSEVKGQLDENTQFIKVFLHRTEELDAKFDGLLHTTVTKDTLANLATKDDVAALDSKLEVLNSRLFHQEAELVRLKR</sequence>
<evidence type="ECO:0000313" key="2">
    <source>
        <dbReference type="Proteomes" id="UP000076268"/>
    </source>
</evidence>
<proteinExistence type="predicted"/>
<dbReference type="EMBL" id="LSGP01000017">
    <property type="protein sequence ID" value="KYZ76504.1"/>
    <property type="molecule type" value="Genomic_DNA"/>
</dbReference>
<dbReference type="Gene3D" id="1.20.5.170">
    <property type="match status" value="1"/>
</dbReference>